<accession>A0A4Y7SR41</accession>
<comment type="caution">
    <text evidence="1">The sequence shown here is derived from an EMBL/GenBank/DDBJ whole genome shotgun (WGS) entry which is preliminary data.</text>
</comment>
<evidence type="ECO:0000313" key="1">
    <source>
        <dbReference type="EMBL" id="TEB24330.1"/>
    </source>
</evidence>
<sequence>MPHIEHHLRPRFSAFVKIFEEGNGDYAGTNRDRIRAQTYRLVARPFAFGHEDVNLLILMKRIGFTHVPLGRSFDHLVRGPDAKSDFIVQGAFAYMSRARKWTKKRTAPPREGWNDGLLNAADSLSEWFMPS</sequence>
<dbReference type="AlphaFoldDB" id="A0A4Y7SR41"/>
<protein>
    <submittedName>
        <fullName evidence="1">Uncharacterized protein</fullName>
    </submittedName>
</protein>
<dbReference type="EMBL" id="QPFP01000068">
    <property type="protein sequence ID" value="TEB24330.1"/>
    <property type="molecule type" value="Genomic_DNA"/>
</dbReference>
<reference evidence="1 2" key="1">
    <citation type="journal article" date="2019" name="Nat. Ecol. Evol.">
        <title>Megaphylogeny resolves global patterns of mushroom evolution.</title>
        <authorList>
            <person name="Varga T."/>
            <person name="Krizsan K."/>
            <person name="Foldi C."/>
            <person name="Dima B."/>
            <person name="Sanchez-Garcia M."/>
            <person name="Sanchez-Ramirez S."/>
            <person name="Szollosi G.J."/>
            <person name="Szarkandi J.G."/>
            <person name="Papp V."/>
            <person name="Albert L."/>
            <person name="Andreopoulos W."/>
            <person name="Angelini C."/>
            <person name="Antonin V."/>
            <person name="Barry K.W."/>
            <person name="Bougher N.L."/>
            <person name="Buchanan P."/>
            <person name="Buyck B."/>
            <person name="Bense V."/>
            <person name="Catcheside P."/>
            <person name="Chovatia M."/>
            <person name="Cooper J."/>
            <person name="Damon W."/>
            <person name="Desjardin D."/>
            <person name="Finy P."/>
            <person name="Geml J."/>
            <person name="Haridas S."/>
            <person name="Hughes K."/>
            <person name="Justo A."/>
            <person name="Karasinski D."/>
            <person name="Kautmanova I."/>
            <person name="Kiss B."/>
            <person name="Kocsube S."/>
            <person name="Kotiranta H."/>
            <person name="LaButti K.M."/>
            <person name="Lechner B.E."/>
            <person name="Liimatainen K."/>
            <person name="Lipzen A."/>
            <person name="Lukacs Z."/>
            <person name="Mihaltcheva S."/>
            <person name="Morgado L.N."/>
            <person name="Niskanen T."/>
            <person name="Noordeloos M.E."/>
            <person name="Ohm R.A."/>
            <person name="Ortiz-Santana B."/>
            <person name="Ovrebo C."/>
            <person name="Racz N."/>
            <person name="Riley R."/>
            <person name="Savchenko A."/>
            <person name="Shiryaev A."/>
            <person name="Soop K."/>
            <person name="Spirin V."/>
            <person name="Szebenyi C."/>
            <person name="Tomsovsky M."/>
            <person name="Tulloss R.E."/>
            <person name="Uehling J."/>
            <person name="Grigoriev I.V."/>
            <person name="Vagvolgyi C."/>
            <person name="Papp T."/>
            <person name="Martin F.M."/>
            <person name="Miettinen O."/>
            <person name="Hibbett D.S."/>
            <person name="Nagy L.G."/>
        </authorList>
    </citation>
    <scope>NUCLEOTIDE SEQUENCE [LARGE SCALE GENOMIC DNA]</scope>
    <source>
        <strain evidence="1 2">FP101781</strain>
    </source>
</reference>
<organism evidence="1 2">
    <name type="scientific">Coprinellus micaceus</name>
    <name type="common">Glistening ink-cap mushroom</name>
    <name type="synonym">Coprinus micaceus</name>
    <dbReference type="NCBI Taxonomy" id="71717"/>
    <lineage>
        <taxon>Eukaryota</taxon>
        <taxon>Fungi</taxon>
        <taxon>Dikarya</taxon>
        <taxon>Basidiomycota</taxon>
        <taxon>Agaricomycotina</taxon>
        <taxon>Agaricomycetes</taxon>
        <taxon>Agaricomycetidae</taxon>
        <taxon>Agaricales</taxon>
        <taxon>Agaricineae</taxon>
        <taxon>Psathyrellaceae</taxon>
        <taxon>Coprinellus</taxon>
    </lineage>
</organism>
<proteinExistence type="predicted"/>
<evidence type="ECO:0000313" key="2">
    <source>
        <dbReference type="Proteomes" id="UP000298030"/>
    </source>
</evidence>
<gene>
    <name evidence="1" type="ORF">FA13DRAFT_1325593</name>
</gene>
<keyword evidence="2" id="KW-1185">Reference proteome</keyword>
<dbReference type="Proteomes" id="UP000298030">
    <property type="component" value="Unassembled WGS sequence"/>
</dbReference>
<name>A0A4Y7SR41_COPMI</name>